<feature type="domain" description="HTH merR-type" evidence="3">
    <location>
        <begin position="5"/>
        <end position="49"/>
    </location>
</feature>
<reference evidence="4" key="1">
    <citation type="submission" date="2018-06" db="EMBL/GenBank/DDBJ databases">
        <authorList>
            <person name="Zhirakovskaya E."/>
        </authorList>
    </citation>
    <scope>NUCLEOTIDE SEQUENCE</scope>
</reference>
<dbReference type="InterPro" id="IPR041657">
    <property type="entry name" value="HTH_17"/>
</dbReference>
<dbReference type="PROSITE" id="PS50110">
    <property type="entry name" value="RESPONSE_REGULATORY"/>
    <property type="match status" value="1"/>
</dbReference>
<organism evidence="4">
    <name type="scientific">hydrothermal vent metagenome</name>
    <dbReference type="NCBI Taxonomy" id="652676"/>
    <lineage>
        <taxon>unclassified sequences</taxon>
        <taxon>metagenomes</taxon>
        <taxon>ecological metagenomes</taxon>
    </lineage>
</organism>
<dbReference type="PROSITE" id="PS50937">
    <property type="entry name" value="HTH_MERR_2"/>
    <property type="match status" value="1"/>
</dbReference>
<dbReference type="AlphaFoldDB" id="A0A3B1BDK8"/>
<gene>
    <name evidence="4" type="ORF">MNBD_GAMMA24-2666</name>
</gene>
<dbReference type="InterPro" id="IPR001789">
    <property type="entry name" value="Sig_transdc_resp-reg_receiver"/>
</dbReference>
<dbReference type="InterPro" id="IPR010093">
    <property type="entry name" value="SinI_DNA-bd"/>
</dbReference>
<dbReference type="InterPro" id="IPR000551">
    <property type="entry name" value="MerR-type_HTH_dom"/>
</dbReference>
<dbReference type="SUPFAM" id="SSF52172">
    <property type="entry name" value="CheY-like"/>
    <property type="match status" value="1"/>
</dbReference>
<dbReference type="Pfam" id="PF12728">
    <property type="entry name" value="HTH_17"/>
    <property type="match status" value="1"/>
</dbReference>
<protein>
    <submittedName>
        <fullName evidence="4">Uncharacterized protein</fullName>
    </submittedName>
</protein>
<dbReference type="InterPro" id="IPR009061">
    <property type="entry name" value="DNA-bd_dom_put_sf"/>
</dbReference>
<dbReference type="Gene3D" id="3.40.50.2300">
    <property type="match status" value="1"/>
</dbReference>
<dbReference type="NCBIfam" id="TIGR01764">
    <property type="entry name" value="excise"/>
    <property type="match status" value="1"/>
</dbReference>
<dbReference type="CDD" id="cd04762">
    <property type="entry name" value="HTH_MerR-trunc"/>
    <property type="match status" value="1"/>
</dbReference>
<keyword evidence="1" id="KW-0597">Phosphoprotein</keyword>
<dbReference type="GO" id="GO:0000160">
    <property type="term" value="P:phosphorelay signal transduction system"/>
    <property type="evidence" value="ECO:0007669"/>
    <property type="project" value="InterPro"/>
</dbReference>
<feature type="domain" description="Response regulatory" evidence="2">
    <location>
        <begin position="68"/>
        <end position="186"/>
    </location>
</feature>
<dbReference type="GO" id="GO:0006355">
    <property type="term" value="P:regulation of DNA-templated transcription"/>
    <property type="evidence" value="ECO:0007669"/>
    <property type="project" value="InterPro"/>
</dbReference>
<evidence type="ECO:0000313" key="4">
    <source>
        <dbReference type="EMBL" id="VAX14182.1"/>
    </source>
</evidence>
<sequence>MTRNYMTPNEVAKLLMVSPVTVRQWAQKGWLKASTTAGGHRRFLYHDVEQFARERNLAFLSPRHPIPRILIVDDNRQLVNFLLELFSNMDNPPQTEVAYNGFNAGLKVQSFKPDILLLDLMMPGLDGFEVCAQIKSDPASRTLRIIAMTGYPSTQNIERIIHAGAEICFSKPLDTTLLLNTIGLTGKSSTTL</sequence>
<proteinExistence type="predicted"/>
<dbReference type="Pfam" id="PF00072">
    <property type="entry name" value="Response_reg"/>
    <property type="match status" value="1"/>
</dbReference>
<evidence type="ECO:0000256" key="1">
    <source>
        <dbReference type="ARBA" id="ARBA00022553"/>
    </source>
</evidence>
<dbReference type="PANTHER" id="PTHR44591">
    <property type="entry name" value="STRESS RESPONSE REGULATOR PROTEIN 1"/>
    <property type="match status" value="1"/>
</dbReference>
<dbReference type="InterPro" id="IPR011006">
    <property type="entry name" value="CheY-like_superfamily"/>
</dbReference>
<dbReference type="Gene3D" id="1.10.1660.10">
    <property type="match status" value="1"/>
</dbReference>
<dbReference type="PANTHER" id="PTHR44591:SF3">
    <property type="entry name" value="RESPONSE REGULATORY DOMAIN-CONTAINING PROTEIN"/>
    <property type="match status" value="1"/>
</dbReference>
<dbReference type="SUPFAM" id="SSF46955">
    <property type="entry name" value="Putative DNA-binding domain"/>
    <property type="match status" value="1"/>
</dbReference>
<dbReference type="GO" id="GO:0003677">
    <property type="term" value="F:DNA binding"/>
    <property type="evidence" value="ECO:0007669"/>
    <property type="project" value="InterPro"/>
</dbReference>
<dbReference type="EMBL" id="UOFZ01000163">
    <property type="protein sequence ID" value="VAX14182.1"/>
    <property type="molecule type" value="Genomic_DNA"/>
</dbReference>
<dbReference type="InterPro" id="IPR050595">
    <property type="entry name" value="Bact_response_regulator"/>
</dbReference>
<evidence type="ECO:0000259" key="3">
    <source>
        <dbReference type="PROSITE" id="PS50937"/>
    </source>
</evidence>
<dbReference type="SMART" id="SM00448">
    <property type="entry name" value="REC"/>
    <property type="match status" value="1"/>
</dbReference>
<accession>A0A3B1BDK8</accession>
<evidence type="ECO:0000259" key="2">
    <source>
        <dbReference type="PROSITE" id="PS50110"/>
    </source>
</evidence>
<name>A0A3B1BDK8_9ZZZZ</name>